<sequence>MLGYHDLPEATAQTLDCDGWLHTGDLGVMDERGYVTVTGRIKDLIIRGGENIYPAEIEAVLLAHPGVRQAAVLGVPDPHRGEQVAAVVIPADPGAPPTAAELHDHLRVTLAPHKTPRNWYLADDIPANAMGKTQKFLLRRRIGEGDLKPLP</sequence>
<keyword evidence="2" id="KW-0436">Ligase</keyword>
<comment type="similarity">
    <text evidence="1">Belongs to the ATP-dependent AMP-binding enzyme family.</text>
</comment>
<dbReference type="PANTHER" id="PTHR43201:SF5">
    <property type="entry name" value="MEDIUM-CHAIN ACYL-COA LIGASE ACSF2, MITOCHONDRIAL"/>
    <property type="match status" value="1"/>
</dbReference>
<accession>A0ABQ2X3G4</accession>
<evidence type="ECO:0000256" key="2">
    <source>
        <dbReference type="ARBA" id="ARBA00022598"/>
    </source>
</evidence>
<dbReference type="Gene3D" id="3.30.300.30">
    <property type="match status" value="1"/>
</dbReference>
<gene>
    <name evidence="4" type="ORF">GCM10010383_28630</name>
</gene>
<dbReference type="SUPFAM" id="SSF56801">
    <property type="entry name" value="Acetyl-CoA synthetase-like"/>
    <property type="match status" value="1"/>
</dbReference>
<feature type="domain" description="AMP-binding enzyme C-terminal" evidence="3">
    <location>
        <begin position="56"/>
        <end position="132"/>
    </location>
</feature>
<comment type="caution">
    <text evidence="4">The sequence shown here is derived from an EMBL/GenBank/DDBJ whole genome shotgun (WGS) entry which is preliminary data.</text>
</comment>
<evidence type="ECO:0000313" key="5">
    <source>
        <dbReference type="Proteomes" id="UP000617743"/>
    </source>
</evidence>
<evidence type="ECO:0000313" key="4">
    <source>
        <dbReference type="EMBL" id="GGW97089.1"/>
    </source>
</evidence>
<dbReference type="Gene3D" id="3.40.50.12780">
    <property type="entry name" value="N-terminal domain of ligase-like"/>
    <property type="match status" value="1"/>
</dbReference>
<dbReference type="Proteomes" id="UP000617743">
    <property type="component" value="Unassembled WGS sequence"/>
</dbReference>
<keyword evidence="5" id="KW-1185">Reference proteome</keyword>
<dbReference type="EMBL" id="BMWC01000003">
    <property type="protein sequence ID" value="GGW97089.1"/>
    <property type="molecule type" value="Genomic_DNA"/>
</dbReference>
<organism evidence="4 5">
    <name type="scientific">Streptomyces lomondensis</name>
    <dbReference type="NCBI Taxonomy" id="68229"/>
    <lineage>
        <taxon>Bacteria</taxon>
        <taxon>Bacillati</taxon>
        <taxon>Actinomycetota</taxon>
        <taxon>Actinomycetes</taxon>
        <taxon>Kitasatosporales</taxon>
        <taxon>Streptomycetaceae</taxon>
        <taxon>Streptomyces</taxon>
    </lineage>
</organism>
<name>A0ABQ2X3G4_9ACTN</name>
<dbReference type="InterPro" id="IPR042099">
    <property type="entry name" value="ANL_N_sf"/>
</dbReference>
<dbReference type="InterPro" id="IPR025110">
    <property type="entry name" value="AMP-bd_C"/>
</dbReference>
<protein>
    <recommendedName>
        <fullName evidence="3">AMP-binding enzyme C-terminal domain-containing protein</fullName>
    </recommendedName>
</protein>
<dbReference type="InterPro" id="IPR045851">
    <property type="entry name" value="AMP-bd_C_sf"/>
</dbReference>
<reference evidence="5" key="1">
    <citation type="journal article" date="2019" name="Int. J. Syst. Evol. Microbiol.">
        <title>The Global Catalogue of Microorganisms (GCM) 10K type strain sequencing project: providing services to taxonomists for standard genome sequencing and annotation.</title>
        <authorList>
            <consortium name="The Broad Institute Genomics Platform"/>
            <consortium name="The Broad Institute Genome Sequencing Center for Infectious Disease"/>
            <person name="Wu L."/>
            <person name="Ma J."/>
        </authorList>
    </citation>
    <scope>NUCLEOTIDE SEQUENCE [LARGE SCALE GENOMIC DNA]</scope>
    <source>
        <strain evidence="5">JCM 4866</strain>
    </source>
</reference>
<dbReference type="PANTHER" id="PTHR43201">
    <property type="entry name" value="ACYL-COA SYNTHETASE"/>
    <property type="match status" value="1"/>
</dbReference>
<evidence type="ECO:0000256" key="1">
    <source>
        <dbReference type="ARBA" id="ARBA00006432"/>
    </source>
</evidence>
<evidence type="ECO:0000259" key="3">
    <source>
        <dbReference type="Pfam" id="PF13193"/>
    </source>
</evidence>
<proteinExistence type="inferred from homology"/>
<dbReference type="Pfam" id="PF13193">
    <property type="entry name" value="AMP-binding_C"/>
    <property type="match status" value="1"/>
</dbReference>